<protein>
    <recommendedName>
        <fullName evidence="3">Caspase family p20 domain-containing protein</fullName>
    </recommendedName>
</protein>
<evidence type="ECO:0000256" key="1">
    <source>
        <dbReference type="ARBA" id="ARBA00022737"/>
    </source>
</evidence>
<keyword evidence="1" id="KW-0677">Repeat</keyword>
<dbReference type="SUPFAM" id="SSF52129">
    <property type="entry name" value="Caspase-like"/>
    <property type="match status" value="1"/>
</dbReference>
<comment type="caution">
    <text evidence="4">The sequence shown here is derived from an EMBL/GenBank/DDBJ whole genome shotgun (WGS) entry which is preliminary data.</text>
</comment>
<feature type="repeat" description="NHL" evidence="2">
    <location>
        <begin position="513"/>
        <end position="549"/>
    </location>
</feature>
<name>A0A814NNR5_9BILA</name>
<dbReference type="Gene3D" id="2.120.10.30">
    <property type="entry name" value="TolB, C-terminal domain"/>
    <property type="match status" value="6"/>
</dbReference>
<dbReference type="CDD" id="cd05819">
    <property type="entry name" value="NHL"/>
    <property type="match status" value="2"/>
</dbReference>
<dbReference type="InterPro" id="IPR001309">
    <property type="entry name" value="Pept_C14_p20"/>
</dbReference>
<dbReference type="PANTHER" id="PTHR24104">
    <property type="entry name" value="E3 UBIQUITIN-PROTEIN LIGASE NHLRC1-RELATED"/>
    <property type="match status" value="1"/>
</dbReference>
<dbReference type="InterPro" id="IPR029030">
    <property type="entry name" value="Caspase-like_dom_sf"/>
</dbReference>
<dbReference type="InterPro" id="IPR050952">
    <property type="entry name" value="TRIM-NHL_E3_ligases"/>
</dbReference>
<reference evidence="4" key="1">
    <citation type="submission" date="2021-02" db="EMBL/GenBank/DDBJ databases">
        <authorList>
            <person name="Nowell W R."/>
        </authorList>
    </citation>
    <scope>NUCLEOTIDE SEQUENCE</scope>
</reference>
<sequence length="1142" mass="129103">MATGFSSSNTSVCTKRALIIGNNKYRKNSPLRYCINDAEDLANKLRRIGFEIIIDTNLTYEEMDRVVETFKEEINPDDLVLFFYAGHGCQWNHLNFLIPIDDDRITTDTDLEDRAINVQDTFEKIMSRHPSAAIFLLDCCRNSFVGEASNSNGLSSMQAVAGSFISFACDANKVAADESRNGRNSLFTSHLLRHIDQPYLTIDDIMCEVCDGVMKETNDDQCPFRVSSFQGKVFLNQQFTVGQSILFIHVNINAKWKQHGITIAGGNGYGNQLSQLYFPWSIYVDDDHQTIYTADWKNDRIVEWEWGAQSGEVVAGGNELENRSDPLYYPSDVIVDKKNDSLIICDYGNRRVVRWPRQNATNGETIISNIDCSRLTMDNNGDLYVSDCVKNEVRRWKQGETEGTIVAGGNGEGNHLNQLYRPTYIFVDEDHSVYVSDCYNHRVMKWMKGAKEGIVVAGGKGQGSSLTQLSRPTGVIVDHLGNVYVADKNNHRILRWYEGCCEGSIVVGGNGEGEQPNQFRGPSGLSFDVEGNLYVVDQGNKRIQKFDIDSKFNLYEYRGELASHISNYDMSMQCREKPLLFKEQNQLTNNPNIGEANNTMGQSILFIHVNINTKWKQHGITVAGGNGYGNQLSQLSFPWSIYVDDDDQTIYTADWKNDRIVEWECGAQSGEVVAGGNGYGNRSDQFNYPSDVIVDKKNDSLIICDYGNRRVVRWSRQNGTNGETVISNIDCSRLTMDKNGDLYVSDCVKNEVRRWKQGETEGTIVAGGNGEGNRLNQLCRPAYIFVDEDHSVYVSDCLNRRVMKWMKGAEEGIVVAGGNGQGSSLTQLSCPTGVIVDHLGNVYVADKNNHRILRWCKGSKKGSIVAGGNGEGEQPNQFRGPSGLSFDVEGNLYVVDQGNKRIQKFDIDSKFNLYEDRSEVASHISDDDMSMQCREKPLLFKEQNQLTNNPHIGEANNSMVRSDANSAYELVHFLCLYSVLVEQSLTYKRQYNNRPTIYIIDLELPPIDWDLYIVRMEKYNMKSHLADVIRDLNRTIPLYILVSISPSDAIVSHEQLRRYYYLQTSSNEHAYIGLNVNDRIISISSIDQFVSKLYEDLGQYYRNEAETALFDDHDRDPDVAKQLLTKSIQCFEILGLYIEKTF</sequence>
<evidence type="ECO:0000313" key="4">
    <source>
        <dbReference type="EMBL" id="CAF1095689.1"/>
    </source>
</evidence>
<dbReference type="PROSITE" id="PS51125">
    <property type="entry name" value="NHL"/>
    <property type="match status" value="4"/>
</dbReference>
<feature type="domain" description="Caspase family p20" evidence="3">
    <location>
        <begin position="17"/>
        <end position="144"/>
    </location>
</feature>
<dbReference type="GO" id="GO:0004197">
    <property type="term" value="F:cysteine-type endopeptidase activity"/>
    <property type="evidence" value="ECO:0007669"/>
    <property type="project" value="InterPro"/>
</dbReference>
<dbReference type="GO" id="GO:0006508">
    <property type="term" value="P:proteolysis"/>
    <property type="evidence" value="ECO:0007669"/>
    <property type="project" value="InterPro"/>
</dbReference>
<evidence type="ECO:0000256" key="2">
    <source>
        <dbReference type="PROSITE-ProRule" id="PRU00504"/>
    </source>
</evidence>
<dbReference type="Gene3D" id="3.40.50.1460">
    <property type="match status" value="1"/>
</dbReference>
<dbReference type="EMBL" id="CAJNON010000200">
    <property type="protein sequence ID" value="CAF1095689.1"/>
    <property type="molecule type" value="Genomic_DNA"/>
</dbReference>
<dbReference type="AlphaFoldDB" id="A0A814NNR5"/>
<evidence type="ECO:0000259" key="3">
    <source>
        <dbReference type="PROSITE" id="PS50208"/>
    </source>
</evidence>
<feature type="repeat" description="NHL" evidence="2">
    <location>
        <begin position="872"/>
        <end position="908"/>
    </location>
</feature>
<proteinExistence type="predicted"/>
<feature type="repeat" description="NHL" evidence="2">
    <location>
        <begin position="822"/>
        <end position="852"/>
    </location>
</feature>
<dbReference type="Pfam" id="PF00656">
    <property type="entry name" value="Peptidase_C14"/>
    <property type="match status" value="1"/>
</dbReference>
<feature type="repeat" description="NHL" evidence="2">
    <location>
        <begin position="463"/>
        <end position="493"/>
    </location>
</feature>
<dbReference type="InterPro" id="IPR011600">
    <property type="entry name" value="Pept_C14_caspase"/>
</dbReference>
<dbReference type="Proteomes" id="UP000663891">
    <property type="component" value="Unassembled WGS sequence"/>
</dbReference>
<dbReference type="GO" id="GO:0008270">
    <property type="term" value="F:zinc ion binding"/>
    <property type="evidence" value="ECO:0007669"/>
    <property type="project" value="UniProtKB-KW"/>
</dbReference>
<dbReference type="InterPro" id="IPR011042">
    <property type="entry name" value="6-blade_b-propeller_TolB-like"/>
</dbReference>
<organism evidence="4 5">
    <name type="scientific">Adineta steineri</name>
    <dbReference type="NCBI Taxonomy" id="433720"/>
    <lineage>
        <taxon>Eukaryota</taxon>
        <taxon>Metazoa</taxon>
        <taxon>Spiralia</taxon>
        <taxon>Gnathifera</taxon>
        <taxon>Rotifera</taxon>
        <taxon>Eurotatoria</taxon>
        <taxon>Bdelloidea</taxon>
        <taxon>Adinetida</taxon>
        <taxon>Adinetidae</taxon>
        <taxon>Adineta</taxon>
    </lineage>
</organism>
<dbReference type="SUPFAM" id="SSF101898">
    <property type="entry name" value="NHL repeat"/>
    <property type="match status" value="2"/>
</dbReference>
<dbReference type="InterPro" id="IPR001258">
    <property type="entry name" value="NHL_repeat"/>
</dbReference>
<dbReference type="PANTHER" id="PTHR24104:SF25">
    <property type="entry name" value="PROTEIN LIN-41"/>
    <property type="match status" value="1"/>
</dbReference>
<gene>
    <name evidence="4" type="ORF">VCS650_LOCUS19809</name>
</gene>
<dbReference type="OrthoDB" id="10044505at2759"/>
<evidence type="ECO:0000313" key="5">
    <source>
        <dbReference type="Proteomes" id="UP000663891"/>
    </source>
</evidence>
<dbReference type="PROSITE" id="PS50208">
    <property type="entry name" value="CASPASE_P20"/>
    <property type="match status" value="1"/>
</dbReference>
<accession>A0A814NNR5</accession>
<dbReference type="Pfam" id="PF01436">
    <property type="entry name" value="NHL"/>
    <property type="match status" value="4"/>
</dbReference>